<organism evidence="2 3">
    <name type="scientific">Halobacillus andaensis</name>
    <dbReference type="NCBI Taxonomy" id="1176239"/>
    <lineage>
        <taxon>Bacteria</taxon>
        <taxon>Bacillati</taxon>
        <taxon>Bacillota</taxon>
        <taxon>Bacilli</taxon>
        <taxon>Bacillales</taxon>
        <taxon>Bacillaceae</taxon>
        <taxon>Halobacillus</taxon>
    </lineage>
</organism>
<proteinExistence type="predicted"/>
<dbReference type="PROSITE" id="PS51257">
    <property type="entry name" value="PROKAR_LIPOPROTEIN"/>
    <property type="match status" value="1"/>
</dbReference>
<evidence type="ECO:0000256" key="1">
    <source>
        <dbReference type="SAM" id="SignalP"/>
    </source>
</evidence>
<evidence type="ECO:0000313" key="3">
    <source>
        <dbReference type="Proteomes" id="UP000660110"/>
    </source>
</evidence>
<sequence length="247" mass="28138">MKRQTISFLLAAFLTVLLLTSCKSLEGEQELEIDNEQEETEDQKVEDIIFHSASKESETPGEAVQEQYEVVFSDEESEFPEASSVLHETGVEDRSIVSIRSPEGENNYSVFLYEREEVWEIRGSVRIDANEGESFTDSEGLTLPMEDYRTTHLQLDDSESDMWTFVNDQKVVNVTTFEEFPLRQEAEEVELAEGRKGFVQEDSYGHTSIYYYDRGKVVVVSGTLTEREAIDLAESLPPVSSVDFPKQ</sequence>
<dbReference type="RefSeq" id="WP_188378338.1">
    <property type="nucleotide sequence ID" value="NZ_BMEL01000004.1"/>
</dbReference>
<gene>
    <name evidence="2" type="ORF">GCM10010954_30030</name>
</gene>
<dbReference type="Proteomes" id="UP000660110">
    <property type="component" value="Unassembled WGS sequence"/>
</dbReference>
<keyword evidence="1" id="KW-0732">Signal</keyword>
<dbReference type="AlphaFoldDB" id="A0A917B9I9"/>
<feature type="chain" id="PRO_5038547695" description="DUF4367 domain-containing protein" evidence="1">
    <location>
        <begin position="27"/>
        <end position="247"/>
    </location>
</feature>
<accession>A0A917B9I9</accession>
<protein>
    <recommendedName>
        <fullName evidence="4">DUF4367 domain-containing protein</fullName>
    </recommendedName>
</protein>
<reference evidence="2" key="2">
    <citation type="submission" date="2020-09" db="EMBL/GenBank/DDBJ databases">
        <authorList>
            <person name="Sun Q."/>
            <person name="Zhou Y."/>
        </authorList>
    </citation>
    <scope>NUCLEOTIDE SEQUENCE</scope>
    <source>
        <strain evidence="2">CGMCC 1.12153</strain>
    </source>
</reference>
<dbReference type="EMBL" id="BMEL01000004">
    <property type="protein sequence ID" value="GGF28916.1"/>
    <property type="molecule type" value="Genomic_DNA"/>
</dbReference>
<evidence type="ECO:0000313" key="2">
    <source>
        <dbReference type="EMBL" id="GGF28916.1"/>
    </source>
</evidence>
<keyword evidence="3" id="KW-1185">Reference proteome</keyword>
<feature type="signal peptide" evidence="1">
    <location>
        <begin position="1"/>
        <end position="26"/>
    </location>
</feature>
<name>A0A917B9I9_HALAA</name>
<comment type="caution">
    <text evidence="2">The sequence shown here is derived from an EMBL/GenBank/DDBJ whole genome shotgun (WGS) entry which is preliminary data.</text>
</comment>
<evidence type="ECO:0008006" key="4">
    <source>
        <dbReference type="Google" id="ProtNLM"/>
    </source>
</evidence>
<reference evidence="2" key="1">
    <citation type="journal article" date="2014" name="Int. J. Syst. Evol. Microbiol.">
        <title>Complete genome sequence of Corynebacterium casei LMG S-19264T (=DSM 44701T), isolated from a smear-ripened cheese.</title>
        <authorList>
            <consortium name="US DOE Joint Genome Institute (JGI-PGF)"/>
            <person name="Walter F."/>
            <person name="Albersmeier A."/>
            <person name="Kalinowski J."/>
            <person name="Ruckert C."/>
        </authorList>
    </citation>
    <scope>NUCLEOTIDE SEQUENCE</scope>
    <source>
        <strain evidence="2">CGMCC 1.12153</strain>
    </source>
</reference>